<dbReference type="Gene3D" id="1.10.10.10">
    <property type="entry name" value="Winged helix-like DNA-binding domain superfamily/Winged helix DNA-binding domain"/>
    <property type="match status" value="1"/>
</dbReference>
<reference evidence="6 7" key="1">
    <citation type="journal article" date="2016" name="Nat. Commun.">
        <title>Thousands of microbial genomes shed light on interconnected biogeochemical processes in an aquifer system.</title>
        <authorList>
            <person name="Anantharaman K."/>
            <person name="Brown C.T."/>
            <person name="Hug L.A."/>
            <person name="Sharon I."/>
            <person name="Castelle C.J."/>
            <person name="Probst A.J."/>
            <person name="Thomas B.C."/>
            <person name="Singh A."/>
            <person name="Wilkins M.J."/>
            <person name="Karaoz U."/>
            <person name="Brodie E.L."/>
            <person name="Williams K.H."/>
            <person name="Hubbard S.S."/>
            <person name="Banfield J.F."/>
        </authorList>
    </citation>
    <scope>NUCLEOTIDE SEQUENCE [LARGE SCALE GENOMIC DNA]</scope>
</reference>
<keyword evidence="1" id="KW-0805">Transcription regulation</keyword>
<evidence type="ECO:0000313" key="7">
    <source>
        <dbReference type="Proteomes" id="UP000177042"/>
    </source>
</evidence>
<sequence>MVEQARSKQVGGMFEYHKDFIETAARWFTGNPQDAADVMQNAAEALLRGQPFEGRSSERTFLYEVVRNAAGMFYRANSAAKRGGGRLQSLESLFSEKLGTSSSAETIAILSETIREAGEEPCMALKLAGYTAPEIAAMTGVEVPAVKSRIHRWREDHK</sequence>
<evidence type="ECO:0000256" key="3">
    <source>
        <dbReference type="ARBA" id="ARBA00023125"/>
    </source>
</evidence>
<feature type="domain" description="RNA polymerase sigma-70 region 2" evidence="5">
    <location>
        <begin position="13"/>
        <end position="78"/>
    </location>
</feature>
<dbReference type="GO" id="GO:0016987">
    <property type="term" value="F:sigma factor activity"/>
    <property type="evidence" value="ECO:0007669"/>
    <property type="project" value="UniProtKB-KW"/>
</dbReference>
<name>A0A1F5J8M3_9BACT</name>
<dbReference type="Pfam" id="PF04542">
    <property type="entry name" value="Sigma70_r2"/>
    <property type="match status" value="1"/>
</dbReference>
<dbReference type="InterPro" id="IPR036388">
    <property type="entry name" value="WH-like_DNA-bd_sf"/>
</dbReference>
<evidence type="ECO:0000313" key="6">
    <source>
        <dbReference type="EMBL" id="OGE24939.1"/>
    </source>
</evidence>
<dbReference type="Proteomes" id="UP000177042">
    <property type="component" value="Unassembled WGS sequence"/>
</dbReference>
<evidence type="ECO:0000256" key="1">
    <source>
        <dbReference type="ARBA" id="ARBA00023015"/>
    </source>
</evidence>
<evidence type="ECO:0000259" key="5">
    <source>
        <dbReference type="Pfam" id="PF04542"/>
    </source>
</evidence>
<dbReference type="GO" id="GO:0006352">
    <property type="term" value="P:DNA-templated transcription initiation"/>
    <property type="evidence" value="ECO:0007669"/>
    <property type="project" value="InterPro"/>
</dbReference>
<evidence type="ECO:0000256" key="2">
    <source>
        <dbReference type="ARBA" id="ARBA00023082"/>
    </source>
</evidence>
<gene>
    <name evidence="6" type="ORF">A3C26_00325</name>
</gene>
<dbReference type="InterPro" id="IPR007627">
    <property type="entry name" value="RNA_pol_sigma70_r2"/>
</dbReference>
<proteinExistence type="predicted"/>
<keyword evidence="3" id="KW-0238">DNA-binding</keyword>
<dbReference type="PANTHER" id="PTHR43133">
    <property type="entry name" value="RNA POLYMERASE ECF-TYPE SIGMA FACTO"/>
    <property type="match status" value="1"/>
</dbReference>
<comment type="caution">
    <text evidence="6">The sequence shown here is derived from an EMBL/GenBank/DDBJ whole genome shotgun (WGS) entry which is preliminary data.</text>
</comment>
<keyword evidence="2" id="KW-0731">Sigma factor</keyword>
<dbReference type="AlphaFoldDB" id="A0A1F5J8M3"/>
<dbReference type="PANTHER" id="PTHR43133:SF8">
    <property type="entry name" value="RNA POLYMERASE SIGMA FACTOR HI_1459-RELATED"/>
    <property type="match status" value="1"/>
</dbReference>
<dbReference type="SUPFAM" id="SSF88946">
    <property type="entry name" value="Sigma2 domain of RNA polymerase sigma factors"/>
    <property type="match status" value="1"/>
</dbReference>
<organism evidence="6 7">
    <name type="scientific">Candidatus Daviesbacteria bacterium RIFCSPHIGHO2_02_FULL_39_12</name>
    <dbReference type="NCBI Taxonomy" id="1797770"/>
    <lineage>
        <taxon>Bacteria</taxon>
        <taxon>Candidatus Daviesiibacteriota</taxon>
    </lineage>
</organism>
<dbReference type="GO" id="GO:0003677">
    <property type="term" value="F:DNA binding"/>
    <property type="evidence" value="ECO:0007669"/>
    <property type="project" value="UniProtKB-KW"/>
</dbReference>
<keyword evidence="4" id="KW-0804">Transcription</keyword>
<dbReference type="Gene3D" id="1.10.1740.10">
    <property type="match status" value="1"/>
</dbReference>
<accession>A0A1F5J8M3</accession>
<dbReference type="EMBL" id="MFCX01000036">
    <property type="protein sequence ID" value="OGE24939.1"/>
    <property type="molecule type" value="Genomic_DNA"/>
</dbReference>
<protein>
    <recommendedName>
        <fullName evidence="5">RNA polymerase sigma-70 region 2 domain-containing protein</fullName>
    </recommendedName>
</protein>
<dbReference type="InterPro" id="IPR013325">
    <property type="entry name" value="RNA_pol_sigma_r2"/>
</dbReference>
<evidence type="ECO:0000256" key="4">
    <source>
        <dbReference type="ARBA" id="ARBA00023163"/>
    </source>
</evidence>
<dbReference type="InterPro" id="IPR039425">
    <property type="entry name" value="RNA_pol_sigma-70-like"/>
</dbReference>